<feature type="transmembrane region" description="Helical" evidence="1">
    <location>
        <begin position="31"/>
        <end position="50"/>
    </location>
</feature>
<feature type="domain" description="Phosphatidic acid phosphatase type 2/haloperoxidase" evidence="2">
    <location>
        <begin position="58"/>
        <end position="171"/>
    </location>
</feature>
<keyword evidence="1" id="KW-1133">Transmembrane helix</keyword>
<dbReference type="Gene3D" id="1.20.144.10">
    <property type="entry name" value="Phosphatidic acid phosphatase type 2/haloperoxidase"/>
    <property type="match status" value="1"/>
</dbReference>
<evidence type="ECO:0000313" key="3">
    <source>
        <dbReference type="EMBL" id="PIR78541.1"/>
    </source>
</evidence>
<dbReference type="Proteomes" id="UP000230852">
    <property type="component" value="Unassembled WGS sequence"/>
</dbReference>
<keyword evidence="1" id="KW-0472">Membrane</keyword>
<dbReference type="PANTHER" id="PTHR14969">
    <property type="entry name" value="SPHINGOSINE-1-PHOSPHATE PHOSPHOHYDROLASE"/>
    <property type="match status" value="1"/>
</dbReference>
<protein>
    <recommendedName>
        <fullName evidence="2">Phosphatidic acid phosphatase type 2/haloperoxidase domain-containing protein</fullName>
    </recommendedName>
</protein>
<feature type="transmembrane region" description="Helical" evidence="1">
    <location>
        <begin position="156"/>
        <end position="174"/>
    </location>
</feature>
<dbReference type="PANTHER" id="PTHR14969:SF13">
    <property type="entry name" value="AT30094P"/>
    <property type="match status" value="1"/>
</dbReference>
<evidence type="ECO:0000259" key="2">
    <source>
        <dbReference type="SMART" id="SM00014"/>
    </source>
</evidence>
<dbReference type="EMBL" id="PFBU01000018">
    <property type="protein sequence ID" value="PIR78541.1"/>
    <property type="molecule type" value="Genomic_DNA"/>
</dbReference>
<gene>
    <name evidence="3" type="ORF">COU28_01035</name>
</gene>
<dbReference type="SUPFAM" id="SSF48317">
    <property type="entry name" value="Acid phosphatase/Vanadium-dependent haloperoxidase"/>
    <property type="match status" value="1"/>
</dbReference>
<organism evidence="3 4">
    <name type="scientific">Candidatus Magasanikbacteria bacterium CG10_big_fil_rev_8_21_14_0_10_36_16</name>
    <dbReference type="NCBI Taxonomy" id="1974645"/>
    <lineage>
        <taxon>Bacteria</taxon>
        <taxon>Candidatus Magasanikiibacteriota</taxon>
    </lineage>
</organism>
<feature type="transmembrane region" description="Helical" evidence="1">
    <location>
        <begin position="115"/>
        <end position="144"/>
    </location>
</feature>
<sequence>MSISQKLFFKINAQLGKCLWFDRLMYLSANLLIYVLAFFVITWGVFVLGGVDPEKFETMVKILLTTFVFSFVISYGVALFWKHPRPIVEFPETKMLLHPIEVWKSFPSDHTSMSFLLVGSVVLMGAGLGFSIFVLLLATIIAFSRVYVGVHYPRDILGGFLLAMILLFSSQWLVMNVTQPLYAFLTHLIT</sequence>
<accession>A0A2H0TZ89</accession>
<comment type="caution">
    <text evidence="3">The sequence shown here is derived from an EMBL/GenBank/DDBJ whole genome shotgun (WGS) entry which is preliminary data.</text>
</comment>
<proteinExistence type="predicted"/>
<evidence type="ECO:0000256" key="1">
    <source>
        <dbReference type="SAM" id="Phobius"/>
    </source>
</evidence>
<feature type="transmembrane region" description="Helical" evidence="1">
    <location>
        <begin position="62"/>
        <end position="81"/>
    </location>
</feature>
<dbReference type="Pfam" id="PF01569">
    <property type="entry name" value="PAP2"/>
    <property type="match status" value="1"/>
</dbReference>
<dbReference type="InterPro" id="IPR000326">
    <property type="entry name" value="PAP2/HPO"/>
</dbReference>
<dbReference type="InterPro" id="IPR036938">
    <property type="entry name" value="PAP2/HPO_sf"/>
</dbReference>
<dbReference type="AlphaFoldDB" id="A0A2H0TZ89"/>
<keyword evidence="1" id="KW-0812">Transmembrane</keyword>
<name>A0A2H0TZ89_9BACT</name>
<dbReference type="SMART" id="SM00014">
    <property type="entry name" value="acidPPc"/>
    <property type="match status" value="1"/>
</dbReference>
<evidence type="ECO:0000313" key="4">
    <source>
        <dbReference type="Proteomes" id="UP000230852"/>
    </source>
</evidence>
<reference evidence="4" key="1">
    <citation type="submission" date="2017-09" db="EMBL/GenBank/DDBJ databases">
        <title>Depth-based differentiation of microbial function through sediment-hosted aquifers and enrichment of novel symbionts in the deep terrestrial subsurface.</title>
        <authorList>
            <person name="Probst A.J."/>
            <person name="Ladd B."/>
            <person name="Jarett J.K."/>
            <person name="Geller-Mcgrath D.E."/>
            <person name="Sieber C.M.K."/>
            <person name="Emerson J.B."/>
            <person name="Anantharaman K."/>
            <person name="Thomas B.C."/>
            <person name="Malmstrom R."/>
            <person name="Stieglmeier M."/>
            <person name="Klingl A."/>
            <person name="Woyke T."/>
            <person name="Ryan C.M."/>
            <person name="Banfield J.F."/>
        </authorList>
    </citation>
    <scope>NUCLEOTIDE SEQUENCE [LARGE SCALE GENOMIC DNA]</scope>
</reference>